<evidence type="ECO:0008006" key="5">
    <source>
        <dbReference type="Google" id="ProtNLM"/>
    </source>
</evidence>
<accession>A0A935MQ28</accession>
<comment type="caution">
    <text evidence="3">The sequence shown here is derived from an EMBL/GenBank/DDBJ whole genome shotgun (WGS) entry which is preliminary data.</text>
</comment>
<dbReference type="AlphaFoldDB" id="A0A935MQ28"/>
<feature type="coiled-coil region" evidence="1">
    <location>
        <begin position="246"/>
        <end position="273"/>
    </location>
</feature>
<feature type="region of interest" description="Disordered" evidence="2">
    <location>
        <begin position="148"/>
        <end position="169"/>
    </location>
</feature>
<organism evidence="3 4">
    <name type="scientific">Candidatus Dechloromonas phosphorivorans</name>
    <dbReference type="NCBI Taxonomy" id="2899244"/>
    <lineage>
        <taxon>Bacteria</taxon>
        <taxon>Pseudomonadati</taxon>
        <taxon>Pseudomonadota</taxon>
        <taxon>Betaproteobacteria</taxon>
        <taxon>Rhodocyclales</taxon>
        <taxon>Azonexaceae</taxon>
        <taxon>Dechloromonas</taxon>
    </lineage>
</organism>
<feature type="compositionally biased region" description="Basic and acidic residues" evidence="2">
    <location>
        <begin position="150"/>
        <end position="169"/>
    </location>
</feature>
<gene>
    <name evidence="3" type="ORF">IPJ38_03735</name>
</gene>
<evidence type="ECO:0000313" key="3">
    <source>
        <dbReference type="EMBL" id="MBK7414348.1"/>
    </source>
</evidence>
<sequence length="618" mass="68156">MNKFAFRLSAIALSLVLTGEVFALGLGELRSTPNLGDRPRLEVEIVGAGKEPLDPACFRLQQPSGNDDLPWLKRATFSIRKGVPPILEIRSEVPLRDPIVQLSIHIACGHELVRNYIILASPEPTEQPVSDPVLPVVRASRNRLNFADDVPPRRERSTPRVKPPRREEPLAQAIAAPRTERHVAASAMSDRLMLSGSGDAGDPSLRLSTEMRPVVGSGVPIGEAQREILRLEFRTLLALNEQATTQLAAAEKLRNLEASLSELQKRSSEITQKIEQGVTVPALPAGGTGPVEATAQSVSPVNQPTVPVPVKPPVKPAAAQSEESFVSEWGLYGLLLAALLGIGGWLGWRNYRERQERAEEDELGLIPPDFEVDPQRIDEHEELGGVDLNVDPAVMGAPMQVDFPLDADDNSLIPVAAPKPLPSANFDSMMSIAAATVDEHFEANPVMELADIMLSFGRVKGAAQALQEYIDHNPQEALQPWIRLMDVYRMAGLREEFDNVARNLNQHFNVEIQQWDPSEPTLNRHTIDMVLEDDAGQPVPPLPAQPKAASLEDLPRIMQQIVDLWRDGDVVAYLQQLLRDNREGKRAGFPLQVVSDMLFLVELKETLIKTEEMERKSS</sequence>
<keyword evidence="1" id="KW-0175">Coiled coil</keyword>
<protein>
    <recommendedName>
        <fullName evidence="5">Tfp pilus assembly protein FimV</fullName>
    </recommendedName>
</protein>
<dbReference type="Proteomes" id="UP000739411">
    <property type="component" value="Unassembled WGS sequence"/>
</dbReference>
<dbReference type="EMBL" id="JADJMS010000008">
    <property type="protein sequence ID" value="MBK7414348.1"/>
    <property type="molecule type" value="Genomic_DNA"/>
</dbReference>
<evidence type="ECO:0000256" key="2">
    <source>
        <dbReference type="SAM" id="MobiDB-lite"/>
    </source>
</evidence>
<proteinExistence type="predicted"/>
<feature type="region of interest" description="Disordered" evidence="2">
    <location>
        <begin position="281"/>
        <end position="304"/>
    </location>
</feature>
<evidence type="ECO:0000313" key="4">
    <source>
        <dbReference type="Proteomes" id="UP000739411"/>
    </source>
</evidence>
<reference evidence="3 4" key="1">
    <citation type="submission" date="2020-10" db="EMBL/GenBank/DDBJ databases">
        <title>Connecting structure to function with the recovery of over 1000 high-quality activated sludge metagenome-assembled genomes encoding full-length rRNA genes using long-read sequencing.</title>
        <authorList>
            <person name="Singleton C.M."/>
            <person name="Petriglieri F."/>
            <person name="Kristensen J.M."/>
            <person name="Kirkegaard R.H."/>
            <person name="Michaelsen T.Y."/>
            <person name="Andersen M.H."/>
            <person name="Karst S.M."/>
            <person name="Dueholm M.S."/>
            <person name="Nielsen P.H."/>
            <person name="Albertsen M."/>
        </authorList>
    </citation>
    <scope>NUCLEOTIDE SEQUENCE [LARGE SCALE GENOMIC DNA]</scope>
    <source>
        <strain evidence="3">EsbW_18-Q3-R4-48_BATAC.463</strain>
    </source>
</reference>
<evidence type="ECO:0000256" key="1">
    <source>
        <dbReference type="SAM" id="Coils"/>
    </source>
</evidence>
<name>A0A935MQ28_9RHOO</name>